<dbReference type="Proteomes" id="UP001054821">
    <property type="component" value="Chromosome 5"/>
</dbReference>
<sequence length="73" mass="8210">MEMQQPTILQLLESCCHCNSLLCGFRLVRVHVRERICSQRARQLDRRSSPSKSQLRSTTSTSCLNSLGCLGQG</sequence>
<gene>
    <name evidence="1" type="ORF">L3X38_027258</name>
</gene>
<evidence type="ECO:0000313" key="1">
    <source>
        <dbReference type="EMBL" id="KAI5327862.1"/>
    </source>
</evidence>
<dbReference type="AlphaFoldDB" id="A0AAD4YZA4"/>
<evidence type="ECO:0000313" key="2">
    <source>
        <dbReference type="Proteomes" id="UP001054821"/>
    </source>
</evidence>
<dbReference type="EMBL" id="JAJFAZ020000005">
    <property type="protein sequence ID" value="KAI5327862.1"/>
    <property type="molecule type" value="Genomic_DNA"/>
</dbReference>
<reference evidence="1 2" key="1">
    <citation type="journal article" date="2022" name="G3 (Bethesda)">
        <title>Whole-genome sequence and methylome profiling of the almond [Prunus dulcis (Mill.) D.A. Webb] cultivar 'Nonpareil'.</title>
        <authorList>
            <person name="D'Amico-Willman K.M."/>
            <person name="Ouma W.Z."/>
            <person name="Meulia T."/>
            <person name="Sideli G.M."/>
            <person name="Gradziel T.M."/>
            <person name="Fresnedo-Ramirez J."/>
        </authorList>
    </citation>
    <scope>NUCLEOTIDE SEQUENCE [LARGE SCALE GENOMIC DNA]</scope>
    <source>
        <strain evidence="1">Clone GOH B32 T37-40</strain>
    </source>
</reference>
<accession>A0AAD4YZA4</accession>
<proteinExistence type="predicted"/>
<organism evidence="1 2">
    <name type="scientific">Prunus dulcis</name>
    <name type="common">Almond</name>
    <name type="synonym">Amygdalus dulcis</name>
    <dbReference type="NCBI Taxonomy" id="3755"/>
    <lineage>
        <taxon>Eukaryota</taxon>
        <taxon>Viridiplantae</taxon>
        <taxon>Streptophyta</taxon>
        <taxon>Embryophyta</taxon>
        <taxon>Tracheophyta</taxon>
        <taxon>Spermatophyta</taxon>
        <taxon>Magnoliopsida</taxon>
        <taxon>eudicotyledons</taxon>
        <taxon>Gunneridae</taxon>
        <taxon>Pentapetalae</taxon>
        <taxon>rosids</taxon>
        <taxon>fabids</taxon>
        <taxon>Rosales</taxon>
        <taxon>Rosaceae</taxon>
        <taxon>Amygdaloideae</taxon>
        <taxon>Amygdaleae</taxon>
        <taxon>Prunus</taxon>
    </lineage>
</organism>
<protein>
    <submittedName>
        <fullName evidence="1">Uncharacterized protein</fullName>
    </submittedName>
</protein>
<comment type="caution">
    <text evidence="1">The sequence shown here is derived from an EMBL/GenBank/DDBJ whole genome shotgun (WGS) entry which is preliminary data.</text>
</comment>
<name>A0AAD4YZA4_PRUDU</name>
<keyword evidence="2" id="KW-1185">Reference proteome</keyword>